<comment type="cofactor">
    <cofactor evidence="1">
        <name>FAD</name>
        <dbReference type="ChEBI" id="CHEBI:57692"/>
    </cofactor>
</comment>
<dbReference type="InterPro" id="IPR000172">
    <property type="entry name" value="GMC_OxRdtase_N"/>
</dbReference>
<evidence type="ECO:0000259" key="5">
    <source>
        <dbReference type="Pfam" id="PF00732"/>
    </source>
</evidence>
<dbReference type="EMBL" id="KF900699">
    <property type="protein sequence ID" value="AIF04100.1"/>
    <property type="molecule type" value="Genomic_DNA"/>
</dbReference>
<dbReference type="PIRSF" id="PIRSF000137">
    <property type="entry name" value="Alcohol_oxidase"/>
    <property type="match status" value="1"/>
</dbReference>
<proteinExistence type="inferred from homology"/>
<feature type="domain" description="Glucose-methanol-choline oxidoreductase N-terminal" evidence="5">
    <location>
        <begin position="3"/>
        <end position="298"/>
    </location>
</feature>
<dbReference type="AlphaFoldDB" id="A0A075GLX0"/>
<protein>
    <submittedName>
        <fullName evidence="7">Glucose-methanol-choline oxidoreductase (BetA, CHDH)</fullName>
        <ecNumber evidence="7">1.1.99.1</ecNumber>
    </submittedName>
</protein>
<dbReference type="PANTHER" id="PTHR11552">
    <property type="entry name" value="GLUCOSE-METHANOL-CHOLINE GMC OXIDOREDUCTASE"/>
    <property type="match status" value="1"/>
</dbReference>
<comment type="similarity">
    <text evidence="2">Belongs to the GMC oxidoreductase family.</text>
</comment>
<dbReference type="EC" id="1.1.99.1" evidence="7"/>
<dbReference type="GO" id="GO:0008812">
    <property type="term" value="F:choline dehydrogenase activity"/>
    <property type="evidence" value="ECO:0007669"/>
    <property type="project" value="UniProtKB-EC"/>
</dbReference>
<dbReference type="SUPFAM" id="SSF54373">
    <property type="entry name" value="FAD-linked reductases, C-terminal domain"/>
    <property type="match status" value="1"/>
</dbReference>
<reference evidence="7" key="1">
    <citation type="journal article" date="2014" name="Genome Biol. Evol.">
        <title>Pangenome evidence for extensive interdomain horizontal transfer affecting lineage core and shell genes in uncultured planktonic thaumarchaeota and euryarchaeota.</title>
        <authorList>
            <person name="Deschamps P."/>
            <person name="Zivanovic Y."/>
            <person name="Moreira D."/>
            <person name="Rodriguez-Valera F."/>
            <person name="Lopez-Garcia P."/>
        </authorList>
    </citation>
    <scope>NUCLEOTIDE SEQUENCE</scope>
</reference>
<organism evidence="7">
    <name type="scientific">uncultured marine group II/III euryarchaeote KM3_170_G02</name>
    <dbReference type="NCBI Taxonomy" id="1457927"/>
    <lineage>
        <taxon>Archaea</taxon>
        <taxon>Methanobacteriati</taxon>
        <taxon>Methanobacteriota</taxon>
        <taxon>environmental samples</taxon>
    </lineage>
</organism>
<evidence type="ECO:0000256" key="3">
    <source>
        <dbReference type="ARBA" id="ARBA00022630"/>
    </source>
</evidence>
<keyword evidence="4" id="KW-0274">FAD</keyword>
<dbReference type="InterPro" id="IPR007867">
    <property type="entry name" value="GMC_OxRtase_C"/>
</dbReference>
<dbReference type="NCBIfam" id="TIGR03970">
    <property type="entry name" value="Rv0697"/>
    <property type="match status" value="1"/>
</dbReference>
<dbReference type="SUPFAM" id="SSF51905">
    <property type="entry name" value="FAD/NAD(P)-binding domain"/>
    <property type="match status" value="1"/>
</dbReference>
<dbReference type="GO" id="GO:0050660">
    <property type="term" value="F:flavin adenine dinucleotide binding"/>
    <property type="evidence" value="ECO:0007669"/>
    <property type="project" value="InterPro"/>
</dbReference>
<dbReference type="Pfam" id="PF05199">
    <property type="entry name" value="GMC_oxred_C"/>
    <property type="match status" value="1"/>
</dbReference>
<dbReference type="PANTHER" id="PTHR11552:SF147">
    <property type="entry name" value="CHOLINE DEHYDROGENASE, MITOCHONDRIAL"/>
    <property type="match status" value="1"/>
</dbReference>
<dbReference type="Pfam" id="PF00732">
    <property type="entry name" value="GMC_oxred_N"/>
    <property type="match status" value="1"/>
</dbReference>
<keyword evidence="3" id="KW-0285">Flavoprotein</keyword>
<dbReference type="Gene3D" id="3.30.410.40">
    <property type="match status" value="1"/>
</dbReference>
<evidence type="ECO:0000256" key="2">
    <source>
        <dbReference type="ARBA" id="ARBA00010790"/>
    </source>
</evidence>
<dbReference type="InterPro" id="IPR023978">
    <property type="entry name" value="GMC_oxidoreductase_bact"/>
</dbReference>
<keyword evidence="7" id="KW-0560">Oxidoreductase</keyword>
<evidence type="ECO:0000256" key="4">
    <source>
        <dbReference type="ARBA" id="ARBA00022827"/>
    </source>
</evidence>
<feature type="domain" description="Glucose-methanol-choline oxidoreductase C-terminal" evidence="6">
    <location>
        <begin position="370"/>
        <end position="505"/>
    </location>
</feature>
<name>A0A075GLX0_9EURY</name>
<evidence type="ECO:0000313" key="7">
    <source>
        <dbReference type="EMBL" id="AIF04100.1"/>
    </source>
</evidence>
<evidence type="ECO:0000256" key="1">
    <source>
        <dbReference type="ARBA" id="ARBA00001974"/>
    </source>
</evidence>
<accession>A0A075GLX0</accession>
<dbReference type="Gene3D" id="3.50.50.60">
    <property type="entry name" value="FAD/NAD(P)-binding domain"/>
    <property type="match status" value="1"/>
</dbReference>
<dbReference type="InterPro" id="IPR036188">
    <property type="entry name" value="FAD/NAD-bd_sf"/>
</dbReference>
<sequence>MKYDVIVVGAGSAGSAVAARLSEDPNISVLLLEAGPDYPDFESLPEEIKFGYSSGADATVSDKHNWKFTGKANDVAEPLLVPRGKVMGGTSAINGQVFLRGLPQDFDDWSSQGNELWSFEEVLPFFRRLETDMDFHDDFHGNDGPIVCHRFKEENWLPSQKAFYKACRDEGFPETTDLNNPESHGVGPIPFNNPDGIRFSSALGYLSQIRHRINLTIRAKCMARKLLFDGKYIVGVEVESEGEQFIVESDRVVLSSGTIANTQLLLLSGIGPEEHLNELGVKVHTNLPGVGQNFSDHPLIFITASIKDEVELDPSAPRFQVGLRYTSSDSNSPHDMMMWMQSFINQRVNRGGDKMHGLGIRIISSVFVAESRGEITLTSTDPHEQPFLDFHLLESAEDRRRLRESVRIAAKLLEHPDFDSIIEERIDPPDSAIQSDESLDRWLLKEVTTGQHLTGTCKMGPISDPMAVVDEYLNVHGLSGLSIADASIMPNTVRANTNATIIMIGERMAQFIKNETIHSKD</sequence>
<dbReference type="InterPro" id="IPR012132">
    <property type="entry name" value="GMC_OxRdtase"/>
</dbReference>
<gene>
    <name evidence="7" type="primary">CHDH</name>
    <name evidence="7" type="synonym">betA</name>
</gene>
<evidence type="ECO:0000259" key="6">
    <source>
        <dbReference type="Pfam" id="PF05199"/>
    </source>
</evidence>